<dbReference type="InterPro" id="IPR050482">
    <property type="entry name" value="Sensor_HK_TwoCompSys"/>
</dbReference>
<keyword evidence="8" id="KW-0808">Transferase</keyword>
<feature type="domain" description="Histidine kinase" evidence="18">
    <location>
        <begin position="476"/>
        <end position="667"/>
    </location>
</feature>
<evidence type="ECO:0000256" key="11">
    <source>
        <dbReference type="ARBA" id="ARBA00023004"/>
    </source>
</evidence>
<evidence type="ECO:0000256" key="6">
    <source>
        <dbReference type="ARBA" id="ARBA00022485"/>
    </source>
</evidence>
<dbReference type="EC" id="2.7.13.3" evidence="4"/>
<comment type="function">
    <text evidence="14">Member of the two-component regulatory system NreB/NreC involved in the control of dissimilatory nitrate/nitrite reduction in response to oxygen. NreB functions as a direct oxygen sensor histidine kinase which is autophosphorylated, in the absence of oxygen, probably at the conserved histidine residue, and transfers its phosphate group probably to a conserved aspartate residue of NreC. NreB/NreC activates the expression of the nitrate (narGHJI) and nitrite (nir) reductase operons, as well as the putative nitrate transporter gene narT.</text>
</comment>
<dbReference type="PATRIC" id="fig|1305737.6.peg.1356"/>
<dbReference type="CDD" id="cd16917">
    <property type="entry name" value="HATPase_UhpB-NarQ-NarX-like"/>
    <property type="match status" value="1"/>
</dbReference>
<dbReference type="OrthoDB" id="9760839at2"/>
<protein>
    <recommendedName>
        <fullName evidence="5">Oxygen sensor histidine kinase NreB</fullName>
        <ecNumber evidence="4">2.7.13.3</ecNumber>
    </recommendedName>
    <alternativeName>
        <fullName evidence="15">Nitrogen regulation protein B</fullName>
    </alternativeName>
</protein>
<dbReference type="SMART" id="SM00028">
    <property type="entry name" value="TPR"/>
    <property type="match status" value="2"/>
</dbReference>
<sequence>MNQRSIYISTLMSLMMTMCSLICLGQQLHPGDIDLSLSQIASLSDMEDKRKKYQEILENIANQPESSQLELLRYGLQADSTLFGKRYFNDSLALKFFKEGAFSKFIGTNEDLIWYYIDRGEERALDIADQLWDISEIYESSFGKAKALEGKGLFHEIVKGDVETASRFYFEAIAIAEYADLDYLADLHHNVGVMFHESDNYEKAIHYYELAYGEAVKQNNPVLQKKCLINMASVNSSINEFDRAEELFFKSLEFKLPSEIKYNYDFDTYANLGNLYLRQGKYQEAIEYLSKATEQVPQNPNSEANLRFLIDAKLKAADTTGLASLVNRLDATLTVTSSAREKSLLTKTIADYYENINDYEKANSYLKKYITLYGGIIENKKDETFLELEAKYQNEQLSALIEKRRKQRQLLILAIIASLTVTAILYMFYRNRLKYQKLIAKQQEELQLKKITELTQKNKLVAMTSMLEGQEAERLRIAKDLHDSLGGLLSNVKAHFTIMQNEIVPLEKCETAQKTHSLIDTACLEVRRISHNMMPHALSLSGLKGALDDLADHMRTLQYDVTLEIRQIPEKLDHTKEITLFRLIQELLSNIRKHASAKSVFIQLFGHRKGLQLVVEDNGIGFDFDQALASGGLGLKSIQSRVEFLDGTIAWDSVPNQGTTVTINIPI</sequence>
<evidence type="ECO:0000256" key="9">
    <source>
        <dbReference type="ARBA" id="ARBA00022723"/>
    </source>
</evidence>
<evidence type="ECO:0000256" key="5">
    <source>
        <dbReference type="ARBA" id="ARBA00017322"/>
    </source>
</evidence>
<evidence type="ECO:0000256" key="15">
    <source>
        <dbReference type="ARBA" id="ARBA00030800"/>
    </source>
</evidence>
<dbReference type="Gene3D" id="1.25.40.10">
    <property type="entry name" value="Tetratricopeptide repeat domain"/>
    <property type="match status" value="1"/>
</dbReference>
<keyword evidence="17" id="KW-0472">Membrane</keyword>
<comment type="caution">
    <text evidence="19">The sequence shown here is derived from an EMBL/GenBank/DDBJ whole genome shotgun (WGS) entry which is preliminary data.</text>
</comment>
<dbReference type="GO" id="GO:0051539">
    <property type="term" value="F:4 iron, 4 sulfur cluster binding"/>
    <property type="evidence" value="ECO:0007669"/>
    <property type="project" value="UniProtKB-KW"/>
</dbReference>
<dbReference type="SMART" id="SM00387">
    <property type="entry name" value="HATPase_c"/>
    <property type="match status" value="1"/>
</dbReference>
<dbReference type="GO" id="GO:0000155">
    <property type="term" value="F:phosphorelay sensor kinase activity"/>
    <property type="evidence" value="ECO:0007669"/>
    <property type="project" value="InterPro"/>
</dbReference>
<dbReference type="GO" id="GO:0046872">
    <property type="term" value="F:metal ion binding"/>
    <property type="evidence" value="ECO:0007669"/>
    <property type="project" value="UniProtKB-KW"/>
</dbReference>
<evidence type="ECO:0000256" key="7">
    <source>
        <dbReference type="ARBA" id="ARBA00022490"/>
    </source>
</evidence>
<dbReference type="InterPro" id="IPR005467">
    <property type="entry name" value="His_kinase_dom"/>
</dbReference>
<dbReference type="Pfam" id="PF00515">
    <property type="entry name" value="TPR_1"/>
    <property type="match status" value="1"/>
</dbReference>
<dbReference type="PROSITE" id="PS50109">
    <property type="entry name" value="HIS_KIN"/>
    <property type="match status" value="1"/>
</dbReference>
<evidence type="ECO:0000256" key="14">
    <source>
        <dbReference type="ARBA" id="ARBA00024827"/>
    </source>
</evidence>
<keyword evidence="6" id="KW-0004">4Fe-4S</keyword>
<evidence type="ECO:0000256" key="10">
    <source>
        <dbReference type="ARBA" id="ARBA00022777"/>
    </source>
</evidence>
<evidence type="ECO:0000256" key="13">
    <source>
        <dbReference type="ARBA" id="ARBA00023014"/>
    </source>
</evidence>
<reference evidence="19 20" key="1">
    <citation type="submission" date="2015-09" db="EMBL/GenBank/DDBJ databases">
        <title>Identification and resolution of microdiversity through metagenomic sequencing of parallel consortia.</title>
        <authorList>
            <person name="Nelson W.C."/>
            <person name="Romine M.F."/>
            <person name="Lindemann S.R."/>
        </authorList>
    </citation>
    <scope>NUCLEOTIDE SEQUENCE [LARGE SCALE GENOMIC DNA]</scope>
    <source>
        <strain evidence="19">HL-49</strain>
    </source>
</reference>
<dbReference type="eggNOG" id="COG4585">
    <property type="taxonomic scope" value="Bacteria"/>
</dbReference>
<keyword evidence="16" id="KW-0802">TPR repeat</keyword>
<comment type="cofactor">
    <cofactor evidence="2">
        <name>[4Fe-4S] cluster</name>
        <dbReference type="ChEBI" id="CHEBI:49883"/>
    </cofactor>
</comment>
<dbReference type="InterPro" id="IPR011712">
    <property type="entry name" value="Sig_transdc_His_kin_sub3_dim/P"/>
</dbReference>
<keyword evidence="12" id="KW-0902">Two-component regulatory system</keyword>
<dbReference type="PRINTS" id="PR00344">
    <property type="entry name" value="BCTRLSENSOR"/>
</dbReference>
<dbReference type="InterPro" id="IPR011990">
    <property type="entry name" value="TPR-like_helical_dom_sf"/>
</dbReference>
<feature type="repeat" description="TPR" evidence="16">
    <location>
        <begin position="266"/>
        <end position="299"/>
    </location>
</feature>
<organism evidence="19 20">
    <name type="scientific">Algoriphagus marincola HL-49</name>
    <dbReference type="NCBI Taxonomy" id="1305737"/>
    <lineage>
        <taxon>Bacteria</taxon>
        <taxon>Pseudomonadati</taxon>
        <taxon>Bacteroidota</taxon>
        <taxon>Cytophagia</taxon>
        <taxon>Cytophagales</taxon>
        <taxon>Cyclobacteriaceae</taxon>
        <taxon>Algoriphagus</taxon>
    </lineage>
</organism>
<dbReference type="AlphaFoldDB" id="A0A0P8AKI6"/>
<comment type="catalytic activity">
    <reaction evidence="1">
        <text>ATP + protein L-histidine = ADP + protein N-phospho-L-histidine.</text>
        <dbReference type="EC" id="2.7.13.3"/>
    </reaction>
</comment>
<dbReference type="PROSITE" id="PS50005">
    <property type="entry name" value="TPR"/>
    <property type="match status" value="1"/>
</dbReference>
<feature type="transmembrane region" description="Helical" evidence="17">
    <location>
        <begin position="410"/>
        <end position="429"/>
    </location>
</feature>
<dbReference type="Gene3D" id="1.20.5.1930">
    <property type="match status" value="1"/>
</dbReference>
<evidence type="ECO:0000256" key="16">
    <source>
        <dbReference type="PROSITE-ProRule" id="PRU00339"/>
    </source>
</evidence>
<dbReference type="EMBL" id="LJXT01000013">
    <property type="protein sequence ID" value="KPQ19231.1"/>
    <property type="molecule type" value="Genomic_DNA"/>
</dbReference>
<evidence type="ECO:0000313" key="20">
    <source>
        <dbReference type="Proteomes" id="UP000050421"/>
    </source>
</evidence>
<name>A0A0P8AKI6_9BACT</name>
<keyword evidence="13" id="KW-0411">Iron-sulfur</keyword>
<feature type="transmembrane region" description="Helical" evidence="17">
    <location>
        <begin position="6"/>
        <end position="24"/>
    </location>
</feature>
<dbReference type="PROSITE" id="PS50293">
    <property type="entry name" value="TPR_REGION"/>
    <property type="match status" value="1"/>
</dbReference>
<dbReference type="GO" id="GO:0046983">
    <property type="term" value="F:protein dimerization activity"/>
    <property type="evidence" value="ECO:0007669"/>
    <property type="project" value="InterPro"/>
</dbReference>
<evidence type="ECO:0000259" key="18">
    <source>
        <dbReference type="PROSITE" id="PS50109"/>
    </source>
</evidence>
<dbReference type="Pfam" id="PF07730">
    <property type="entry name" value="HisKA_3"/>
    <property type="match status" value="1"/>
</dbReference>
<proteinExistence type="predicted"/>
<keyword evidence="17" id="KW-0812">Transmembrane</keyword>
<dbReference type="InterPro" id="IPR036890">
    <property type="entry name" value="HATPase_C_sf"/>
</dbReference>
<dbReference type="Proteomes" id="UP000050421">
    <property type="component" value="Unassembled WGS sequence"/>
</dbReference>
<dbReference type="GO" id="GO:0005737">
    <property type="term" value="C:cytoplasm"/>
    <property type="evidence" value="ECO:0007669"/>
    <property type="project" value="UniProtKB-SubCell"/>
</dbReference>
<keyword evidence="17" id="KW-1133">Transmembrane helix</keyword>
<dbReference type="STRING" id="1305737.GCA_000526355_02797"/>
<dbReference type="Gene3D" id="3.30.565.10">
    <property type="entry name" value="Histidine kinase-like ATPase, C-terminal domain"/>
    <property type="match status" value="1"/>
</dbReference>
<evidence type="ECO:0000256" key="4">
    <source>
        <dbReference type="ARBA" id="ARBA00012438"/>
    </source>
</evidence>
<evidence type="ECO:0000256" key="3">
    <source>
        <dbReference type="ARBA" id="ARBA00004496"/>
    </source>
</evidence>
<evidence type="ECO:0000256" key="2">
    <source>
        <dbReference type="ARBA" id="ARBA00001966"/>
    </source>
</evidence>
<evidence type="ECO:0000256" key="1">
    <source>
        <dbReference type="ARBA" id="ARBA00000085"/>
    </source>
</evidence>
<evidence type="ECO:0000256" key="17">
    <source>
        <dbReference type="SAM" id="Phobius"/>
    </source>
</evidence>
<dbReference type="SUPFAM" id="SSF48452">
    <property type="entry name" value="TPR-like"/>
    <property type="match status" value="1"/>
</dbReference>
<evidence type="ECO:0000256" key="12">
    <source>
        <dbReference type="ARBA" id="ARBA00023012"/>
    </source>
</evidence>
<dbReference type="InterPro" id="IPR019734">
    <property type="entry name" value="TPR_rpt"/>
</dbReference>
<keyword evidence="10 19" id="KW-0418">Kinase</keyword>
<dbReference type="PANTHER" id="PTHR24421">
    <property type="entry name" value="NITRATE/NITRITE SENSOR PROTEIN NARX-RELATED"/>
    <property type="match status" value="1"/>
</dbReference>
<keyword evidence="11" id="KW-0408">Iron</keyword>
<comment type="subcellular location">
    <subcellularLocation>
        <location evidence="3">Cytoplasm</location>
    </subcellularLocation>
</comment>
<dbReference type="GO" id="GO:0016020">
    <property type="term" value="C:membrane"/>
    <property type="evidence" value="ECO:0007669"/>
    <property type="project" value="InterPro"/>
</dbReference>
<dbReference type="SUPFAM" id="SSF55874">
    <property type="entry name" value="ATPase domain of HSP90 chaperone/DNA topoisomerase II/histidine kinase"/>
    <property type="match status" value="1"/>
</dbReference>
<gene>
    <name evidence="19" type="ORF">HLUCCX10_03390</name>
</gene>
<keyword evidence="9" id="KW-0479">Metal-binding</keyword>
<dbReference type="InterPro" id="IPR004358">
    <property type="entry name" value="Sig_transdc_His_kin-like_C"/>
</dbReference>
<keyword evidence="7" id="KW-0963">Cytoplasm</keyword>
<dbReference type="InterPro" id="IPR003594">
    <property type="entry name" value="HATPase_dom"/>
</dbReference>
<accession>A0A0P8AKI6</accession>
<evidence type="ECO:0000313" key="19">
    <source>
        <dbReference type="EMBL" id="KPQ19231.1"/>
    </source>
</evidence>
<evidence type="ECO:0000256" key="8">
    <source>
        <dbReference type="ARBA" id="ARBA00022679"/>
    </source>
</evidence>
<dbReference type="Pfam" id="PF02518">
    <property type="entry name" value="HATPase_c"/>
    <property type="match status" value="1"/>
</dbReference>